<organism evidence="1 2">
    <name type="scientific">Crossiella equi</name>
    <dbReference type="NCBI Taxonomy" id="130796"/>
    <lineage>
        <taxon>Bacteria</taxon>
        <taxon>Bacillati</taxon>
        <taxon>Actinomycetota</taxon>
        <taxon>Actinomycetes</taxon>
        <taxon>Pseudonocardiales</taxon>
        <taxon>Pseudonocardiaceae</taxon>
        <taxon>Crossiella</taxon>
    </lineage>
</organism>
<comment type="caution">
    <text evidence="1">The sequence shown here is derived from an EMBL/GenBank/DDBJ whole genome shotgun (WGS) entry which is preliminary data.</text>
</comment>
<accession>A0ABS5AMR1</accession>
<gene>
    <name evidence="1" type="ORF">JOF53_006746</name>
</gene>
<dbReference type="Proteomes" id="UP001519363">
    <property type="component" value="Unassembled WGS sequence"/>
</dbReference>
<protein>
    <submittedName>
        <fullName evidence="1">Uncharacterized protein</fullName>
    </submittedName>
</protein>
<dbReference type="EMBL" id="JAGIOO010000001">
    <property type="protein sequence ID" value="MBP2477874.1"/>
    <property type="molecule type" value="Genomic_DNA"/>
</dbReference>
<proteinExistence type="predicted"/>
<name>A0ABS5AMR1_9PSEU</name>
<sequence>MFPFSTGLITMRRVLAAVLTGVLAAGSLLACVVPMAGEEACSTTAGYGMCGSC</sequence>
<reference evidence="1 2" key="1">
    <citation type="submission" date="2021-03" db="EMBL/GenBank/DDBJ databases">
        <title>Sequencing the genomes of 1000 actinobacteria strains.</title>
        <authorList>
            <person name="Klenk H.-P."/>
        </authorList>
    </citation>
    <scope>NUCLEOTIDE SEQUENCE [LARGE SCALE GENOMIC DNA]</scope>
    <source>
        <strain evidence="1 2">DSM 44580</strain>
    </source>
</reference>
<keyword evidence="2" id="KW-1185">Reference proteome</keyword>
<evidence type="ECO:0000313" key="1">
    <source>
        <dbReference type="EMBL" id="MBP2477874.1"/>
    </source>
</evidence>
<evidence type="ECO:0000313" key="2">
    <source>
        <dbReference type="Proteomes" id="UP001519363"/>
    </source>
</evidence>